<accession>A0A484L9L4</accession>
<protein>
    <recommendedName>
        <fullName evidence="3">Chromo domain-containing protein</fullName>
    </recommendedName>
</protein>
<keyword evidence="2" id="KW-1185">Reference proteome</keyword>
<dbReference type="EMBL" id="OOIL02001117">
    <property type="protein sequence ID" value="VFQ72934.1"/>
    <property type="molecule type" value="Genomic_DNA"/>
</dbReference>
<dbReference type="AlphaFoldDB" id="A0A484L9L4"/>
<evidence type="ECO:0000313" key="1">
    <source>
        <dbReference type="EMBL" id="VFQ72934.1"/>
    </source>
</evidence>
<reference evidence="1 2" key="1">
    <citation type="submission" date="2018-04" db="EMBL/GenBank/DDBJ databases">
        <authorList>
            <person name="Vogel A."/>
        </authorList>
    </citation>
    <scope>NUCLEOTIDE SEQUENCE [LARGE SCALE GENOMIC DNA]</scope>
</reference>
<sequence>MSLQKLAELCLREIVRLNGVSVSIISNIGPCFIIKFRKGLQQVLDPTHRLPEGTITLDDNLTYEEEPVQILAREVKQLRNKHVPLVEVLWRNHAVEEATWETRDSIRVRYPHLSGDNDLGRETPLPSRLNAAVAVADRPSFPVAQ</sequence>
<name>A0A484L9L4_9ASTE</name>
<gene>
    <name evidence="1" type="ORF">CCAM_LOCUS14710</name>
</gene>
<dbReference type="PANTHER" id="PTHR46148">
    <property type="entry name" value="CHROMO DOMAIN-CONTAINING PROTEIN"/>
    <property type="match status" value="1"/>
</dbReference>
<dbReference type="Proteomes" id="UP000595140">
    <property type="component" value="Unassembled WGS sequence"/>
</dbReference>
<dbReference type="PANTHER" id="PTHR46148:SF57">
    <property type="entry name" value="OS12G0499874 PROTEIN"/>
    <property type="match status" value="1"/>
</dbReference>
<dbReference type="OrthoDB" id="1305589at2759"/>
<organism evidence="1 2">
    <name type="scientific">Cuscuta campestris</name>
    <dbReference type="NCBI Taxonomy" id="132261"/>
    <lineage>
        <taxon>Eukaryota</taxon>
        <taxon>Viridiplantae</taxon>
        <taxon>Streptophyta</taxon>
        <taxon>Embryophyta</taxon>
        <taxon>Tracheophyta</taxon>
        <taxon>Spermatophyta</taxon>
        <taxon>Magnoliopsida</taxon>
        <taxon>eudicotyledons</taxon>
        <taxon>Gunneridae</taxon>
        <taxon>Pentapetalae</taxon>
        <taxon>asterids</taxon>
        <taxon>lamiids</taxon>
        <taxon>Solanales</taxon>
        <taxon>Convolvulaceae</taxon>
        <taxon>Cuscuteae</taxon>
        <taxon>Cuscuta</taxon>
        <taxon>Cuscuta subgen. Grammica</taxon>
        <taxon>Cuscuta sect. Cleistogrammica</taxon>
    </lineage>
</organism>
<evidence type="ECO:0008006" key="3">
    <source>
        <dbReference type="Google" id="ProtNLM"/>
    </source>
</evidence>
<proteinExistence type="predicted"/>
<evidence type="ECO:0000313" key="2">
    <source>
        <dbReference type="Proteomes" id="UP000595140"/>
    </source>
</evidence>